<evidence type="ECO:0000313" key="1">
    <source>
        <dbReference type="EMBL" id="VAW58686.1"/>
    </source>
</evidence>
<name>A0A3B0XQQ4_9ZZZZ</name>
<dbReference type="EMBL" id="UOFH01000026">
    <property type="protein sequence ID" value="VAW58686.1"/>
    <property type="molecule type" value="Genomic_DNA"/>
</dbReference>
<reference evidence="1" key="1">
    <citation type="submission" date="2018-06" db="EMBL/GenBank/DDBJ databases">
        <authorList>
            <person name="Zhirakovskaya E."/>
        </authorList>
    </citation>
    <scope>NUCLEOTIDE SEQUENCE</scope>
</reference>
<dbReference type="AlphaFoldDB" id="A0A3B0XQQ4"/>
<accession>A0A3B0XQQ4</accession>
<gene>
    <name evidence="1" type="ORF">MNBD_GAMMA08-1473</name>
</gene>
<organism evidence="1">
    <name type="scientific">hydrothermal vent metagenome</name>
    <dbReference type="NCBI Taxonomy" id="652676"/>
    <lineage>
        <taxon>unclassified sequences</taxon>
        <taxon>metagenomes</taxon>
        <taxon>ecological metagenomes</taxon>
    </lineage>
</organism>
<proteinExistence type="predicted"/>
<protein>
    <submittedName>
        <fullName evidence="1">Uncharacterized protein</fullName>
    </submittedName>
</protein>
<sequence length="55" mass="6709">MRMLDEYHEWFDPFINGSWFNEALNRGATSYGKRELEYFGYPVGYFDKNYDLILE</sequence>